<protein>
    <submittedName>
        <fullName evidence="2">Uncharacterized protein</fullName>
    </submittedName>
</protein>
<keyword evidence="3" id="KW-1185">Reference proteome</keyword>
<name>R0K324_EXST2</name>
<dbReference type="Proteomes" id="UP000016935">
    <property type="component" value="Unassembled WGS sequence"/>
</dbReference>
<organism evidence="2 3">
    <name type="scientific">Exserohilum turcicum (strain 28A)</name>
    <name type="common">Northern leaf blight fungus</name>
    <name type="synonym">Setosphaeria turcica</name>
    <dbReference type="NCBI Taxonomy" id="671987"/>
    <lineage>
        <taxon>Eukaryota</taxon>
        <taxon>Fungi</taxon>
        <taxon>Dikarya</taxon>
        <taxon>Ascomycota</taxon>
        <taxon>Pezizomycotina</taxon>
        <taxon>Dothideomycetes</taxon>
        <taxon>Pleosporomycetidae</taxon>
        <taxon>Pleosporales</taxon>
        <taxon>Pleosporineae</taxon>
        <taxon>Pleosporaceae</taxon>
        <taxon>Exserohilum</taxon>
    </lineage>
</organism>
<proteinExistence type="predicted"/>
<dbReference type="eggNOG" id="ENOG502T5F1">
    <property type="taxonomic scope" value="Eukaryota"/>
</dbReference>
<gene>
    <name evidence="2" type="ORF">SETTUDRAFT_109291</name>
</gene>
<feature type="compositionally biased region" description="Polar residues" evidence="1">
    <location>
        <begin position="273"/>
        <end position="285"/>
    </location>
</feature>
<dbReference type="EMBL" id="KB908581">
    <property type="protein sequence ID" value="EOA87513.1"/>
    <property type="molecule type" value="Genomic_DNA"/>
</dbReference>
<accession>R0K324</accession>
<dbReference type="AlphaFoldDB" id="R0K324"/>
<sequence>RMRQCAYYRYKTDISIYHFRASLLSVQDLRVLLEKGEHGYIDVLIGPDLLSSHHVPAGDEVPPGSLEACYLPGAFHRGGSALGIRMNNGTTEWLCFSKDIQHSVLETLDVDAVPRRKLLFDHVASVAKPPNMRRSRWVPYTEHRDWFESLRTAGLKACRVSLTWRNFGTELREEHARMRVMEEDDMRFENGEAWDQENEQEDDDDEDEDEDIDDHDEEHEEDGNDMTPMTIGRHTSVIYTDLSLSPGAATPHDLESTSSHTSSSSIPSDRSTNALLTQRHPSSSYKGKGKAPLISASYT</sequence>
<dbReference type="HOGENOM" id="CLU_081167_0_0_1"/>
<feature type="compositionally biased region" description="Acidic residues" evidence="1">
    <location>
        <begin position="191"/>
        <end position="224"/>
    </location>
</feature>
<dbReference type="GeneID" id="19395357"/>
<reference evidence="2 3" key="2">
    <citation type="journal article" date="2013" name="PLoS Genet.">
        <title>Comparative genome structure, secondary metabolite, and effector coding capacity across Cochliobolus pathogens.</title>
        <authorList>
            <person name="Condon B.J."/>
            <person name="Leng Y."/>
            <person name="Wu D."/>
            <person name="Bushley K.E."/>
            <person name="Ohm R.A."/>
            <person name="Otillar R."/>
            <person name="Martin J."/>
            <person name="Schackwitz W."/>
            <person name="Grimwood J."/>
            <person name="MohdZainudin N."/>
            <person name="Xue C."/>
            <person name="Wang R."/>
            <person name="Manning V.A."/>
            <person name="Dhillon B."/>
            <person name="Tu Z.J."/>
            <person name="Steffenson B.J."/>
            <person name="Salamov A."/>
            <person name="Sun H."/>
            <person name="Lowry S."/>
            <person name="LaButti K."/>
            <person name="Han J."/>
            <person name="Copeland A."/>
            <person name="Lindquist E."/>
            <person name="Barry K."/>
            <person name="Schmutz J."/>
            <person name="Baker S.E."/>
            <person name="Ciuffetti L.M."/>
            <person name="Grigoriev I.V."/>
            <person name="Zhong S."/>
            <person name="Turgeon B.G."/>
        </authorList>
    </citation>
    <scope>NUCLEOTIDE SEQUENCE [LARGE SCALE GENOMIC DNA]</scope>
    <source>
        <strain evidence="3">28A</strain>
    </source>
</reference>
<evidence type="ECO:0000313" key="3">
    <source>
        <dbReference type="Proteomes" id="UP000016935"/>
    </source>
</evidence>
<feature type="region of interest" description="Disordered" evidence="1">
    <location>
        <begin position="191"/>
        <end position="230"/>
    </location>
</feature>
<reference evidence="2 3" key="1">
    <citation type="journal article" date="2012" name="PLoS Pathog.">
        <title>Diverse lifestyles and strategies of plant pathogenesis encoded in the genomes of eighteen Dothideomycetes fungi.</title>
        <authorList>
            <person name="Ohm R.A."/>
            <person name="Feau N."/>
            <person name="Henrissat B."/>
            <person name="Schoch C.L."/>
            <person name="Horwitz B.A."/>
            <person name="Barry K.W."/>
            <person name="Condon B.J."/>
            <person name="Copeland A.C."/>
            <person name="Dhillon B."/>
            <person name="Glaser F."/>
            <person name="Hesse C.N."/>
            <person name="Kosti I."/>
            <person name="LaButti K."/>
            <person name="Lindquist E.A."/>
            <person name="Lucas S."/>
            <person name="Salamov A.A."/>
            <person name="Bradshaw R.E."/>
            <person name="Ciuffetti L."/>
            <person name="Hamelin R.C."/>
            <person name="Kema G.H.J."/>
            <person name="Lawrence C."/>
            <person name="Scott J.A."/>
            <person name="Spatafora J.W."/>
            <person name="Turgeon B.G."/>
            <person name="de Wit P.J.G.M."/>
            <person name="Zhong S."/>
            <person name="Goodwin S.B."/>
            <person name="Grigoriev I.V."/>
        </authorList>
    </citation>
    <scope>NUCLEOTIDE SEQUENCE [LARGE SCALE GENOMIC DNA]</scope>
    <source>
        <strain evidence="3">28A</strain>
    </source>
</reference>
<feature type="compositionally biased region" description="Low complexity" evidence="1">
    <location>
        <begin position="256"/>
        <end position="272"/>
    </location>
</feature>
<evidence type="ECO:0000313" key="2">
    <source>
        <dbReference type="EMBL" id="EOA87513.1"/>
    </source>
</evidence>
<dbReference type="OrthoDB" id="3762348at2759"/>
<evidence type="ECO:0000256" key="1">
    <source>
        <dbReference type="SAM" id="MobiDB-lite"/>
    </source>
</evidence>
<feature type="region of interest" description="Disordered" evidence="1">
    <location>
        <begin position="243"/>
        <end position="299"/>
    </location>
</feature>
<feature type="non-terminal residue" evidence="2">
    <location>
        <position position="1"/>
    </location>
</feature>
<dbReference type="RefSeq" id="XP_008024755.1">
    <property type="nucleotide sequence ID" value="XM_008026564.1"/>
</dbReference>